<feature type="domain" description="Glycosyltransferase 2-like" evidence="2">
    <location>
        <begin position="240"/>
        <end position="398"/>
    </location>
</feature>
<dbReference type="GO" id="GO:0016740">
    <property type="term" value="F:transferase activity"/>
    <property type="evidence" value="ECO:0007669"/>
    <property type="project" value="UniProtKB-KW"/>
</dbReference>
<dbReference type="Proteomes" id="UP000035579">
    <property type="component" value="Chromosome"/>
</dbReference>
<organism evidence="3 4">
    <name type="scientific">Archangium gephyra</name>
    <dbReference type="NCBI Taxonomy" id="48"/>
    <lineage>
        <taxon>Bacteria</taxon>
        <taxon>Pseudomonadati</taxon>
        <taxon>Myxococcota</taxon>
        <taxon>Myxococcia</taxon>
        <taxon>Myxococcales</taxon>
        <taxon>Cystobacterineae</taxon>
        <taxon>Archangiaceae</taxon>
        <taxon>Archangium</taxon>
    </lineage>
</organism>
<gene>
    <name evidence="3" type="ORF">AA314_08821</name>
</gene>
<sequence length="763" mass="83265">MSQSPGEMPWLAPLRGLADVGLPGVPASHRHGVRGRLVTTAKQWVLGGLAPLQRELLAAQGRFNAALVEGLEEFPRLRELPLRTQLRELAEQATRLGLGPGAAPVAALRLSGRQVIERQRDWNRAAIELLLEASEAWPMGTEPLLARCEALAGRADVVGEFLAGPHDRVLHPLWRELMRRQVAFNHGFVQAVRRWMGGARPMLMMPAPEVYEAWWRAREPGEMAAANAALAGLERRPTISLVTPAYETPVRMLRACIESVLAQSYGDWQLCIVDDGSPGRGVERTVREYARRDSRIVFKRMPRNEGIARTTNAALALASGELIGFLDHDDTLAPHALAEVALHLEAHPETDVLYSDEDKLDEQGRRYAPYLKPGPSPELLRALNYVCHFLVVRATLLREVGGIRPGFEGAQDHDLVLRLLERTPRFARIPRVLYHWRTHPGSTAHDASAKPAASEAGRRAVEEHLHRLGVAGTVETASPGIYRVRYAVPDTPRLSVLLAGPGAPAEAELRTLLSRIDWPDWELIAVCEPDSARALEALAATEPRLRLCSPQGAHGLAARCNRAAREATGALLLFLEPGLEPAGSGWLEELASQALRPDVGVVGGTVLRNDAHLECAGFFLEPSGHVAPAFAGLPDPALTAFGGTHWPRNLLAVSGACLMVRRELFVEHGGFDEGFSEAGADADFCLRVYRTGRHILGTPHARLVRHVGGGFTPLPEQDRDRLRARAAELLVTGDPFFNPNAEGVLPGMSREGMRPLRAGGSLE</sequence>
<dbReference type="GO" id="GO:0044010">
    <property type="term" value="P:single-species biofilm formation"/>
    <property type="evidence" value="ECO:0007669"/>
    <property type="project" value="TreeGrafter"/>
</dbReference>
<dbReference type="AlphaFoldDB" id="A0AAC8QGS2"/>
<dbReference type="SUPFAM" id="SSF53448">
    <property type="entry name" value="Nucleotide-diphospho-sugar transferases"/>
    <property type="match status" value="2"/>
</dbReference>
<feature type="domain" description="Glycosyltransferase 2-like" evidence="2">
    <location>
        <begin position="511"/>
        <end position="610"/>
    </location>
</feature>
<protein>
    <submittedName>
        <fullName evidence="3">Glycosyl transferase, group 2 family protein</fullName>
    </submittedName>
</protein>
<name>A0AAC8QGS2_9BACT</name>
<feature type="region of interest" description="Disordered" evidence="1">
    <location>
        <begin position="741"/>
        <end position="763"/>
    </location>
</feature>
<dbReference type="RefSeq" id="WP_116120688.1">
    <property type="nucleotide sequence ID" value="NZ_QUMU01000011.1"/>
</dbReference>
<dbReference type="CDD" id="cd04184">
    <property type="entry name" value="GT2_RfbC_Mx_like"/>
    <property type="match status" value="1"/>
</dbReference>
<dbReference type="Gene3D" id="3.90.550.10">
    <property type="entry name" value="Spore Coat Polysaccharide Biosynthesis Protein SpsA, Chain A"/>
    <property type="match status" value="2"/>
</dbReference>
<dbReference type="InterPro" id="IPR029044">
    <property type="entry name" value="Nucleotide-diphossugar_trans"/>
</dbReference>
<dbReference type="Pfam" id="PF00535">
    <property type="entry name" value="Glycos_transf_2"/>
    <property type="match status" value="2"/>
</dbReference>
<reference evidence="3 4" key="1">
    <citation type="submission" date="2015-05" db="EMBL/GenBank/DDBJ databases">
        <title>Genome assembly of Archangium gephyra DSM 2261.</title>
        <authorList>
            <person name="Sharma G."/>
            <person name="Subramanian S."/>
        </authorList>
    </citation>
    <scope>NUCLEOTIDE SEQUENCE [LARGE SCALE GENOMIC DNA]</scope>
    <source>
        <strain evidence="3 4">DSM 2261</strain>
    </source>
</reference>
<dbReference type="InterPro" id="IPR001173">
    <property type="entry name" value="Glyco_trans_2-like"/>
</dbReference>
<keyword evidence="3" id="KW-0808">Transferase</keyword>
<evidence type="ECO:0000256" key="1">
    <source>
        <dbReference type="SAM" id="MobiDB-lite"/>
    </source>
</evidence>
<evidence type="ECO:0000259" key="2">
    <source>
        <dbReference type="Pfam" id="PF00535"/>
    </source>
</evidence>
<evidence type="ECO:0000313" key="3">
    <source>
        <dbReference type="EMBL" id="AKJ07195.1"/>
    </source>
</evidence>
<accession>A0AAC8QGS2</accession>
<dbReference type="PANTHER" id="PTHR43685:SF2">
    <property type="entry name" value="GLYCOSYLTRANSFERASE 2-LIKE DOMAIN-CONTAINING PROTEIN"/>
    <property type="match status" value="1"/>
</dbReference>
<proteinExistence type="predicted"/>
<dbReference type="InterPro" id="IPR050834">
    <property type="entry name" value="Glycosyltransf_2"/>
</dbReference>
<dbReference type="KEGG" id="age:AA314_08821"/>
<evidence type="ECO:0000313" key="4">
    <source>
        <dbReference type="Proteomes" id="UP000035579"/>
    </source>
</evidence>
<dbReference type="PANTHER" id="PTHR43685">
    <property type="entry name" value="GLYCOSYLTRANSFERASE"/>
    <property type="match status" value="1"/>
</dbReference>
<dbReference type="EMBL" id="CP011509">
    <property type="protein sequence ID" value="AKJ07195.1"/>
    <property type="molecule type" value="Genomic_DNA"/>
</dbReference>